<dbReference type="Proteomes" id="UP000199013">
    <property type="component" value="Unassembled WGS sequence"/>
</dbReference>
<organism evidence="3 4">
    <name type="scientific">Candidatus Protofrankia californiensis</name>
    <dbReference type="NCBI Taxonomy" id="1839754"/>
    <lineage>
        <taxon>Bacteria</taxon>
        <taxon>Bacillati</taxon>
        <taxon>Actinomycetota</taxon>
        <taxon>Actinomycetes</taxon>
        <taxon>Frankiales</taxon>
        <taxon>Frankiaceae</taxon>
        <taxon>Protofrankia</taxon>
    </lineage>
</organism>
<reference evidence="4" key="1">
    <citation type="submission" date="2016-02" db="EMBL/GenBank/DDBJ databases">
        <authorList>
            <person name="Wibberg D."/>
        </authorList>
    </citation>
    <scope>NUCLEOTIDE SEQUENCE [LARGE SCALE GENOMIC DNA]</scope>
</reference>
<evidence type="ECO:0000256" key="1">
    <source>
        <dbReference type="SAM" id="MobiDB-lite"/>
    </source>
</evidence>
<keyword evidence="4" id="KW-1185">Reference proteome</keyword>
<protein>
    <recommendedName>
        <fullName evidence="2">TIR domain-containing protein</fullName>
    </recommendedName>
</protein>
<dbReference type="Gene3D" id="3.40.50.10140">
    <property type="entry name" value="Toll/interleukin-1 receptor homology (TIR) domain"/>
    <property type="match status" value="1"/>
</dbReference>
<name>A0A1C3P734_9ACTN</name>
<proteinExistence type="predicted"/>
<dbReference type="GO" id="GO:0007165">
    <property type="term" value="P:signal transduction"/>
    <property type="evidence" value="ECO:0007669"/>
    <property type="project" value="InterPro"/>
</dbReference>
<dbReference type="SUPFAM" id="SSF52200">
    <property type="entry name" value="Toll/Interleukin receptor TIR domain"/>
    <property type="match status" value="1"/>
</dbReference>
<feature type="compositionally biased region" description="Gly residues" evidence="1">
    <location>
        <begin position="186"/>
        <end position="203"/>
    </location>
</feature>
<dbReference type="EMBL" id="FLUV01001924">
    <property type="protein sequence ID" value="SBW25596.1"/>
    <property type="molecule type" value="Genomic_DNA"/>
</dbReference>
<feature type="region of interest" description="Disordered" evidence="1">
    <location>
        <begin position="103"/>
        <end position="133"/>
    </location>
</feature>
<accession>A0A1C3P734</accession>
<dbReference type="Pfam" id="PF13676">
    <property type="entry name" value="TIR_2"/>
    <property type="match status" value="1"/>
</dbReference>
<dbReference type="AlphaFoldDB" id="A0A1C3P734"/>
<feature type="region of interest" description="Disordered" evidence="1">
    <location>
        <begin position="181"/>
        <end position="228"/>
    </location>
</feature>
<dbReference type="InterPro" id="IPR000157">
    <property type="entry name" value="TIR_dom"/>
</dbReference>
<evidence type="ECO:0000259" key="2">
    <source>
        <dbReference type="Pfam" id="PF13676"/>
    </source>
</evidence>
<dbReference type="InterPro" id="IPR035897">
    <property type="entry name" value="Toll_tir_struct_dom_sf"/>
</dbReference>
<evidence type="ECO:0000313" key="3">
    <source>
        <dbReference type="EMBL" id="SBW25596.1"/>
    </source>
</evidence>
<sequence>MVAGMSWSQRMAEGMNRSARTVAVLSPAYVASEACAAEWQAAWPSDPVGAQRRLLPVRVAAFAPPAPFDGIVYTDLVGMAADVAAGRLTAAVDAVLTGGARPTVAPAFPGGSESPESSGSESPEGRRPRFPGVAPAVWSVDWPRNRLFTGREVELSLLRERLAGGGTAGDGGGGRVVGTAGQTVRGRGGGGCGGVRPGGGPAGGGPPVPALAADPGQRRRAGRSVRGAVGGGGLRGMCW</sequence>
<evidence type="ECO:0000313" key="4">
    <source>
        <dbReference type="Proteomes" id="UP000199013"/>
    </source>
</evidence>
<feature type="domain" description="TIR" evidence="2">
    <location>
        <begin position="2"/>
        <end position="79"/>
    </location>
</feature>
<gene>
    <name evidence="3" type="ORF">FDG2_4607</name>
</gene>
<feature type="compositionally biased region" description="Low complexity" evidence="1">
    <location>
        <begin position="109"/>
        <end position="122"/>
    </location>
</feature>